<name>A0A0B2V5W4_TOXCA</name>
<feature type="non-terminal residue" evidence="2">
    <location>
        <position position="109"/>
    </location>
</feature>
<dbReference type="EMBL" id="JPKZ01002017">
    <property type="protein sequence ID" value="KHN78806.1"/>
    <property type="molecule type" value="Genomic_DNA"/>
</dbReference>
<feature type="region of interest" description="Disordered" evidence="1">
    <location>
        <begin position="30"/>
        <end position="49"/>
    </location>
</feature>
<evidence type="ECO:0000256" key="1">
    <source>
        <dbReference type="SAM" id="MobiDB-lite"/>
    </source>
</evidence>
<evidence type="ECO:0000313" key="3">
    <source>
        <dbReference type="Proteomes" id="UP000031036"/>
    </source>
</evidence>
<sequence>MLKTKNIKLCQLATLRRDSICERHKLFANRHAQRRKQRGNTFSEKPSGSKSVVNALEVLDVAGLFNLKLTRHFSLFRFSACNLEVKNPRMNPKFATPRMRALPSYPARF</sequence>
<accession>A0A0B2V5W4</accession>
<keyword evidence="3" id="KW-1185">Reference proteome</keyword>
<comment type="caution">
    <text evidence="2">The sequence shown here is derived from an EMBL/GenBank/DDBJ whole genome shotgun (WGS) entry which is preliminary data.</text>
</comment>
<evidence type="ECO:0000313" key="2">
    <source>
        <dbReference type="EMBL" id="KHN78806.1"/>
    </source>
</evidence>
<feature type="compositionally biased region" description="Polar residues" evidence="1">
    <location>
        <begin position="39"/>
        <end position="49"/>
    </location>
</feature>
<reference evidence="2 3" key="1">
    <citation type="submission" date="2014-11" db="EMBL/GenBank/DDBJ databases">
        <title>Genetic blueprint of the zoonotic pathogen Toxocara canis.</title>
        <authorList>
            <person name="Zhu X.-Q."/>
            <person name="Korhonen P.K."/>
            <person name="Cai H."/>
            <person name="Young N.D."/>
            <person name="Nejsum P."/>
            <person name="von Samson-Himmelstjerna G."/>
            <person name="Boag P.R."/>
            <person name="Tan P."/>
            <person name="Li Q."/>
            <person name="Min J."/>
            <person name="Yang Y."/>
            <person name="Wang X."/>
            <person name="Fang X."/>
            <person name="Hall R.S."/>
            <person name="Hofmann A."/>
            <person name="Sternberg P.W."/>
            <person name="Jex A.R."/>
            <person name="Gasser R.B."/>
        </authorList>
    </citation>
    <scope>NUCLEOTIDE SEQUENCE [LARGE SCALE GENOMIC DNA]</scope>
    <source>
        <strain evidence="2">PN_DK_2014</strain>
    </source>
</reference>
<dbReference type="Proteomes" id="UP000031036">
    <property type="component" value="Unassembled WGS sequence"/>
</dbReference>
<gene>
    <name evidence="2" type="ORF">Tcan_01120</name>
</gene>
<proteinExistence type="predicted"/>
<organism evidence="2 3">
    <name type="scientific">Toxocara canis</name>
    <name type="common">Canine roundworm</name>
    <dbReference type="NCBI Taxonomy" id="6265"/>
    <lineage>
        <taxon>Eukaryota</taxon>
        <taxon>Metazoa</taxon>
        <taxon>Ecdysozoa</taxon>
        <taxon>Nematoda</taxon>
        <taxon>Chromadorea</taxon>
        <taxon>Rhabditida</taxon>
        <taxon>Spirurina</taxon>
        <taxon>Ascaridomorpha</taxon>
        <taxon>Ascaridoidea</taxon>
        <taxon>Toxocaridae</taxon>
        <taxon>Toxocara</taxon>
    </lineage>
</organism>
<protein>
    <submittedName>
        <fullName evidence="2">Uncharacterized protein</fullName>
    </submittedName>
</protein>
<dbReference type="AlphaFoldDB" id="A0A0B2V5W4"/>